<organism evidence="6">
    <name type="scientific">marine sediment metagenome</name>
    <dbReference type="NCBI Taxonomy" id="412755"/>
    <lineage>
        <taxon>unclassified sequences</taxon>
        <taxon>metagenomes</taxon>
        <taxon>ecological metagenomes</taxon>
    </lineage>
</organism>
<accession>X0VZ51</accession>
<name>X0VZ51_9ZZZZ</name>
<evidence type="ECO:0000313" key="6">
    <source>
        <dbReference type="EMBL" id="GAG23575.1"/>
    </source>
</evidence>
<dbReference type="PROSITE" id="PS50109">
    <property type="entry name" value="HIS_KIN"/>
    <property type="match status" value="1"/>
</dbReference>
<comment type="catalytic activity">
    <reaction evidence="1">
        <text>ATP + protein L-histidine = ADP + protein N-phospho-L-histidine.</text>
        <dbReference type="EC" id="2.7.13.3"/>
    </reaction>
</comment>
<dbReference type="Pfam" id="PF02518">
    <property type="entry name" value="HATPase_c"/>
    <property type="match status" value="1"/>
</dbReference>
<dbReference type="GO" id="GO:0004673">
    <property type="term" value="F:protein histidine kinase activity"/>
    <property type="evidence" value="ECO:0007669"/>
    <property type="project" value="UniProtKB-EC"/>
</dbReference>
<dbReference type="EMBL" id="BARS01033228">
    <property type="protein sequence ID" value="GAG23575.1"/>
    <property type="molecule type" value="Genomic_DNA"/>
</dbReference>
<evidence type="ECO:0000259" key="5">
    <source>
        <dbReference type="PROSITE" id="PS50109"/>
    </source>
</evidence>
<dbReference type="AlphaFoldDB" id="X0VZ51"/>
<dbReference type="GO" id="GO:0000160">
    <property type="term" value="P:phosphorelay signal transduction system"/>
    <property type="evidence" value="ECO:0007669"/>
    <property type="project" value="UniProtKB-KW"/>
</dbReference>
<feature type="domain" description="Histidine kinase" evidence="5">
    <location>
        <begin position="1"/>
        <end position="179"/>
    </location>
</feature>
<dbReference type="InterPro" id="IPR003594">
    <property type="entry name" value="HATPase_dom"/>
</dbReference>
<sequence length="182" mass="20088">TKSVSDLLTSKDSVQALTELNEIREVVQDTYEDIRESIDQLSTEIRSVSILAALGNYVREFSSNNGIPVQFDISKPFTQLSPVAELQLLRIAQEALTNVRRHAIASSVDVKLRNTADAVEMLVKDDGKGFNLEELEKYPPGYHGLTIIRERAEGLGGNVLITTAPGQGTEVRVQLPVEKVRL</sequence>
<evidence type="ECO:0000256" key="3">
    <source>
        <dbReference type="ARBA" id="ARBA00022679"/>
    </source>
</evidence>
<keyword evidence="4" id="KW-0418">Kinase</keyword>
<evidence type="ECO:0000256" key="2">
    <source>
        <dbReference type="ARBA" id="ARBA00012438"/>
    </source>
</evidence>
<dbReference type="Gene3D" id="3.30.565.10">
    <property type="entry name" value="Histidine kinase-like ATPase, C-terminal domain"/>
    <property type="match status" value="1"/>
</dbReference>
<proteinExistence type="predicted"/>
<gene>
    <name evidence="6" type="ORF">S01H1_51495</name>
</gene>
<dbReference type="SUPFAM" id="SSF55874">
    <property type="entry name" value="ATPase domain of HSP90 chaperone/DNA topoisomerase II/histidine kinase"/>
    <property type="match status" value="1"/>
</dbReference>
<comment type="caution">
    <text evidence="6">The sequence shown here is derived from an EMBL/GenBank/DDBJ whole genome shotgun (WGS) entry which is preliminary data.</text>
</comment>
<dbReference type="SMART" id="SM00387">
    <property type="entry name" value="HATPase_c"/>
    <property type="match status" value="1"/>
</dbReference>
<dbReference type="InterPro" id="IPR005467">
    <property type="entry name" value="His_kinase_dom"/>
</dbReference>
<reference evidence="6" key="1">
    <citation type="journal article" date="2014" name="Front. Microbiol.">
        <title>High frequency of phylogenetically diverse reductive dehalogenase-homologous genes in deep subseafloor sedimentary metagenomes.</title>
        <authorList>
            <person name="Kawai M."/>
            <person name="Futagami T."/>
            <person name="Toyoda A."/>
            <person name="Takaki Y."/>
            <person name="Nishi S."/>
            <person name="Hori S."/>
            <person name="Arai W."/>
            <person name="Tsubouchi T."/>
            <person name="Morono Y."/>
            <person name="Uchiyama I."/>
            <person name="Ito T."/>
            <person name="Fujiyama A."/>
            <person name="Inagaki F."/>
            <person name="Takami H."/>
        </authorList>
    </citation>
    <scope>NUCLEOTIDE SEQUENCE</scope>
    <source>
        <strain evidence="6">Expedition CK06-06</strain>
    </source>
</reference>
<dbReference type="PANTHER" id="PTHR24421">
    <property type="entry name" value="NITRATE/NITRITE SENSOR PROTEIN NARX-RELATED"/>
    <property type="match status" value="1"/>
</dbReference>
<evidence type="ECO:0000256" key="4">
    <source>
        <dbReference type="ARBA" id="ARBA00022777"/>
    </source>
</evidence>
<protein>
    <recommendedName>
        <fullName evidence="2">histidine kinase</fullName>
        <ecNumber evidence="2">2.7.13.3</ecNumber>
    </recommendedName>
</protein>
<evidence type="ECO:0000256" key="1">
    <source>
        <dbReference type="ARBA" id="ARBA00000085"/>
    </source>
</evidence>
<dbReference type="InterPro" id="IPR050482">
    <property type="entry name" value="Sensor_HK_TwoCompSys"/>
</dbReference>
<dbReference type="InterPro" id="IPR036890">
    <property type="entry name" value="HATPase_C_sf"/>
</dbReference>
<dbReference type="CDD" id="cd16917">
    <property type="entry name" value="HATPase_UhpB-NarQ-NarX-like"/>
    <property type="match status" value="1"/>
</dbReference>
<dbReference type="EC" id="2.7.13.3" evidence="2"/>
<keyword evidence="3" id="KW-0808">Transferase</keyword>
<feature type="non-terminal residue" evidence="6">
    <location>
        <position position="1"/>
    </location>
</feature>
<dbReference type="PANTHER" id="PTHR24421:SF10">
    <property type="entry name" value="NITRATE_NITRITE SENSOR PROTEIN NARQ"/>
    <property type="match status" value="1"/>
</dbReference>